<dbReference type="InterPro" id="IPR036291">
    <property type="entry name" value="NAD(P)-bd_dom_sf"/>
</dbReference>
<sequence length="305" mass="31527">MNVLLVGGSGFIGTKLAETLSDRDHNVTVLSRTPSESTLPDGVETAVGDVTAYDSITSAFEGIDCVVNLVALSPLFKPSGGSEQHFKVHLGGTENVVAAAGEHDVEKIVQMSALGADPHGETAYIESKGQAEIAVRNADTESVVIRPSIVFGEGGEFVSFTEMLTTPVVTALPGGGTTRFQPIWVGDLADMLADAVENDDHAGATYELGGPEVLSLADVTELIARSNGHSVTIVPIPMALVTVGLSLVDPIPGAPMGADQATSLKMDNVTDDNAIEAFGVAPDELRTLESYLGLSTPGESNTPVG</sequence>
<reference evidence="2" key="1">
    <citation type="submission" date="2022-04" db="EMBL/GenBank/DDBJ databases">
        <title>Halocatena sp. nov., isolated from a salt lake.</title>
        <authorList>
            <person name="Cui H.-L."/>
        </authorList>
    </citation>
    <scope>NUCLEOTIDE SEQUENCE</scope>
    <source>
        <strain evidence="2">AD-1</strain>
    </source>
</reference>
<dbReference type="RefSeq" id="WP_247992376.1">
    <property type="nucleotide sequence ID" value="NZ_CP096019.1"/>
</dbReference>
<proteinExistence type="predicted"/>
<evidence type="ECO:0000259" key="1">
    <source>
        <dbReference type="Pfam" id="PF13460"/>
    </source>
</evidence>
<evidence type="ECO:0000313" key="2">
    <source>
        <dbReference type="EMBL" id="UPM41696.1"/>
    </source>
</evidence>
<dbReference type="SUPFAM" id="SSF51735">
    <property type="entry name" value="NAD(P)-binding Rossmann-fold domains"/>
    <property type="match status" value="1"/>
</dbReference>
<dbReference type="GeneID" id="71927734"/>
<dbReference type="Pfam" id="PF13460">
    <property type="entry name" value="NAD_binding_10"/>
    <property type="match status" value="1"/>
</dbReference>
<dbReference type="GO" id="GO:0044877">
    <property type="term" value="F:protein-containing complex binding"/>
    <property type="evidence" value="ECO:0007669"/>
    <property type="project" value="TreeGrafter"/>
</dbReference>
<name>A0A8T9ZZ18_9EURY</name>
<dbReference type="PANTHER" id="PTHR12126:SF11">
    <property type="entry name" value="NADH DEHYDROGENASE [UBIQUINONE] 1 ALPHA SUBCOMPLEX SUBUNIT 9, MITOCHONDRIAL"/>
    <property type="match status" value="1"/>
</dbReference>
<dbReference type="FunFam" id="3.40.50.720:FF:000702">
    <property type="entry name" value="NADH dehydrogenase (Ubiquinone)"/>
    <property type="match status" value="1"/>
</dbReference>
<dbReference type="Gene3D" id="3.40.50.720">
    <property type="entry name" value="NAD(P)-binding Rossmann-like Domain"/>
    <property type="match status" value="1"/>
</dbReference>
<dbReference type="InterPro" id="IPR016040">
    <property type="entry name" value="NAD(P)-bd_dom"/>
</dbReference>
<dbReference type="EMBL" id="CP096019">
    <property type="protein sequence ID" value="UPM41696.1"/>
    <property type="molecule type" value="Genomic_DNA"/>
</dbReference>
<dbReference type="Proteomes" id="UP000831768">
    <property type="component" value="Chromosome"/>
</dbReference>
<dbReference type="InterPro" id="IPR051207">
    <property type="entry name" value="ComplexI_NDUFA9_subunit"/>
</dbReference>
<organism evidence="2 3">
    <name type="scientific">Halocatena salina</name>
    <dbReference type="NCBI Taxonomy" id="2934340"/>
    <lineage>
        <taxon>Archaea</taxon>
        <taxon>Methanobacteriati</taxon>
        <taxon>Methanobacteriota</taxon>
        <taxon>Stenosarchaea group</taxon>
        <taxon>Halobacteria</taxon>
        <taxon>Halobacteriales</taxon>
        <taxon>Natronomonadaceae</taxon>
        <taxon>Halocatena</taxon>
    </lineage>
</organism>
<accession>A0A8T9ZZ18</accession>
<protein>
    <submittedName>
        <fullName evidence="2">Complex I NDUFA9 subunit family protein</fullName>
    </submittedName>
</protein>
<dbReference type="PANTHER" id="PTHR12126">
    <property type="entry name" value="NADH-UBIQUINONE OXIDOREDUCTASE 39 KDA SUBUNIT-RELATED"/>
    <property type="match status" value="1"/>
</dbReference>
<gene>
    <name evidence="2" type="ORF">MW046_06765</name>
</gene>
<dbReference type="KEGG" id="haad:MW046_06765"/>
<keyword evidence="3" id="KW-1185">Reference proteome</keyword>
<dbReference type="AlphaFoldDB" id="A0A8T9ZZ18"/>
<feature type="domain" description="NAD(P)-binding" evidence="1">
    <location>
        <begin position="7"/>
        <end position="150"/>
    </location>
</feature>
<dbReference type="CDD" id="cd05271">
    <property type="entry name" value="NDUFA9_like_SDR_a"/>
    <property type="match status" value="1"/>
</dbReference>
<evidence type="ECO:0000313" key="3">
    <source>
        <dbReference type="Proteomes" id="UP000831768"/>
    </source>
</evidence>